<dbReference type="AlphaFoldDB" id="A0A7J8HWQ4"/>
<dbReference type="PANTHER" id="PTHR47110">
    <property type="entry name" value="TESTIS-SPECIFIC EXPRESSED PROTEIN 55"/>
    <property type="match status" value="1"/>
</dbReference>
<dbReference type="Pfam" id="PF17819">
    <property type="entry name" value="Tex55"/>
    <property type="match status" value="1"/>
</dbReference>
<protein>
    <submittedName>
        <fullName evidence="2">Testis expressed 55</fullName>
    </submittedName>
</protein>
<feature type="compositionally biased region" description="Polar residues" evidence="1">
    <location>
        <begin position="161"/>
        <end position="177"/>
    </location>
</feature>
<evidence type="ECO:0000313" key="2">
    <source>
        <dbReference type="EMBL" id="KAF6476478.1"/>
    </source>
</evidence>
<gene>
    <name evidence="2" type="ORF">HJG63_019116</name>
</gene>
<dbReference type="GO" id="GO:0005634">
    <property type="term" value="C:nucleus"/>
    <property type="evidence" value="ECO:0007669"/>
    <property type="project" value="TreeGrafter"/>
</dbReference>
<comment type="caution">
    <text evidence="2">The sequence shown here is derived from an EMBL/GenBank/DDBJ whole genome shotgun (WGS) entry which is preliminary data.</text>
</comment>
<feature type="region of interest" description="Disordered" evidence="1">
    <location>
        <begin position="283"/>
        <end position="312"/>
    </location>
</feature>
<evidence type="ECO:0000313" key="3">
    <source>
        <dbReference type="Proteomes" id="UP000593571"/>
    </source>
</evidence>
<dbReference type="PANTHER" id="PTHR47110:SF1">
    <property type="entry name" value="TESTIS-SPECIFIC EXPRESSED PROTEIN 55"/>
    <property type="match status" value="1"/>
</dbReference>
<feature type="compositionally biased region" description="Basic and acidic residues" evidence="1">
    <location>
        <begin position="65"/>
        <end position="101"/>
    </location>
</feature>
<dbReference type="InterPro" id="IPR040760">
    <property type="entry name" value="Tex55"/>
</dbReference>
<feature type="compositionally biased region" description="Polar residues" evidence="1">
    <location>
        <begin position="205"/>
        <end position="219"/>
    </location>
</feature>
<feature type="compositionally biased region" description="Basic and acidic residues" evidence="1">
    <location>
        <begin position="220"/>
        <end position="264"/>
    </location>
</feature>
<name>A0A7J8HWQ4_ROUAE</name>
<feature type="compositionally biased region" description="Basic and acidic residues" evidence="1">
    <location>
        <begin position="108"/>
        <end position="121"/>
    </location>
</feature>
<feature type="compositionally biased region" description="Polar residues" evidence="1">
    <location>
        <begin position="283"/>
        <end position="299"/>
    </location>
</feature>
<accession>A0A7J8HWQ4</accession>
<reference evidence="2 3" key="1">
    <citation type="journal article" date="2020" name="Nature">
        <title>Six reference-quality genomes reveal evolution of bat adaptations.</title>
        <authorList>
            <person name="Jebb D."/>
            <person name="Huang Z."/>
            <person name="Pippel M."/>
            <person name="Hughes G.M."/>
            <person name="Lavrichenko K."/>
            <person name="Devanna P."/>
            <person name="Winkler S."/>
            <person name="Jermiin L.S."/>
            <person name="Skirmuntt E.C."/>
            <person name="Katzourakis A."/>
            <person name="Burkitt-Gray L."/>
            <person name="Ray D.A."/>
            <person name="Sullivan K.A.M."/>
            <person name="Roscito J.G."/>
            <person name="Kirilenko B.M."/>
            <person name="Davalos L.M."/>
            <person name="Corthals A.P."/>
            <person name="Power M.L."/>
            <person name="Jones G."/>
            <person name="Ransome R.D."/>
            <person name="Dechmann D.K.N."/>
            <person name="Locatelli A.G."/>
            <person name="Puechmaille S.J."/>
            <person name="Fedrigo O."/>
            <person name="Jarvis E.D."/>
            <person name="Hiller M."/>
            <person name="Vernes S.C."/>
            <person name="Myers E.W."/>
            <person name="Teeling E.C."/>
        </authorList>
    </citation>
    <scope>NUCLEOTIDE SEQUENCE [LARGE SCALE GENOMIC DNA]</scope>
    <source>
        <strain evidence="2">MRouAeg1</strain>
        <tissue evidence="2">Muscle</tissue>
    </source>
</reference>
<feature type="region of interest" description="Disordered" evidence="1">
    <location>
        <begin position="1"/>
        <end position="264"/>
    </location>
</feature>
<dbReference type="InterPro" id="IPR048377">
    <property type="entry name" value="TEX55_DD"/>
</dbReference>
<proteinExistence type="predicted"/>
<sequence>MEEPPEEALAEPLGPESTAKSPDNNHTDYQEDNWQNLDKEEADNQTDDRTANQADPDIFGQPDQKVPEEIEHRTSDAADPRASNHDNVADDREVDQVDQRISEQMPVLHERRSSEYTERRLSSQAGRTAFEQTDGKLSIPYEQRAPEQINHRLPGQADQRIPQQIDSRLSGLVQQKTFKPVDRRSSDPVGYKSSVKPYHEEYDQVTEQAENQTDNQAESSSHHLVVDKPDYSESDQADHLIMNKESDDTEEKQFDYEEDHQHDDKLFTSKKDEDVDFRIQPCQSEASQTHLDNSKVSSESDPESENFPPASNSFGTVYISNVQENNQGFPPRFPSISTKTDYVISQEKSQVPETMPDISEYRERSNSYIHNRTQRKRFPSIIYQDPYQISLQYMEKHRILQIFQQITENLVYERPEDPLSFMLYQVQEMIKNRDKRPNYKE</sequence>
<dbReference type="CDD" id="cd22975">
    <property type="entry name" value="DD_TEX55"/>
    <property type="match status" value="1"/>
</dbReference>
<keyword evidence="3" id="KW-1185">Reference proteome</keyword>
<dbReference type="Proteomes" id="UP000593571">
    <property type="component" value="Unassembled WGS sequence"/>
</dbReference>
<dbReference type="EMBL" id="JACASE010000004">
    <property type="protein sequence ID" value="KAF6476478.1"/>
    <property type="molecule type" value="Genomic_DNA"/>
</dbReference>
<dbReference type="SUPFAM" id="SSF47391">
    <property type="entry name" value="Dimerization-anchoring domain of cAMP-dependent PK regulatory subunit"/>
    <property type="match status" value="1"/>
</dbReference>
<evidence type="ECO:0000256" key="1">
    <source>
        <dbReference type="SAM" id="MobiDB-lite"/>
    </source>
</evidence>
<organism evidence="2 3">
    <name type="scientific">Rousettus aegyptiacus</name>
    <name type="common">Egyptian fruit bat</name>
    <name type="synonym">Pteropus aegyptiacus</name>
    <dbReference type="NCBI Taxonomy" id="9407"/>
    <lineage>
        <taxon>Eukaryota</taxon>
        <taxon>Metazoa</taxon>
        <taxon>Chordata</taxon>
        <taxon>Craniata</taxon>
        <taxon>Vertebrata</taxon>
        <taxon>Euteleostomi</taxon>
        <taxon>Mammalia</taxon>
        <taxon>Eutheria</taxon>
        <taxon>Laurasiatheria</taxon>
        <taxon>Chiroptera</taxon>
        <taxon>Yinpterochiroptera</taxon>
        <taxon>Pteropodoidea</taxon>
        <taxon>Pteropodidae</taxon>
        <taxon>Rousettinae</taxon>
        <taxon>Rousettus</taxon>
    </lineage>
</organism>